<evidence type="ECO:0000313" key="3">
    <source>
        <dbReference type="Proteomes" id="UP001203852"/>
    </source>
</evidence>
<name>A0AAN6IIY0_9EURO</name>
<comment type="caution">
    <text evidence="2">The sequence shown here is derived from an EMBL/GenBank/DDBJ whole genome shotgun (WGS) entry which is preliminary data.</text>
</comment>
<dbReference type="Gene3D" id="2.30.40.10">
    <property type="entry name" value="Urease, subunit C, domain 1"/>
    <property type="match status" value="1"/>
</dbReference>
<dbReference type="PANTHER" id="PTHR22642">
    <property type="entry name" value="IMIDAZOLONEPROPIONASE"/>
    <property type="match status" value="1"/>
</dbReference>
<dbReference type="InterPro" id="IPR032466">
    <property type="entry name" value="Metal_Hydrolase"/>
</dbReference>
<dbReference type="Pfam" id="PF07969">
    <property type="entry name" value="Amidohydro_3"/>
    <property type="match status" value="1"/>
</dbReference>
<gene>
    <name evidence="2" type="ORF">EDD36DRAFT_54242</name>
</gene>
<dbReference type="EMBL" id="MU404350">
    <property type="protein sequence ID" value="KAI1619176.1"/>
    <property type="molecule type" value="Genomic_DNA"/>
</dbReference>
<evidence type="ECO:0000313" key="2">
    <source>
        <dbReference type="EMBL" id="KAI1619176.1"/>
    </source>
</evidence>
<dbReference type="Gene3D" id="3.20.20.140">
    <property type="entry name" value="Metal-dependent hydrolases"/>
    <property type="match status" value="1"/>
</dbReference>
<dbReference type="AlphaFoldDB" id="A0AAN6IIY0"/>
<dbReference type="SUPFAM" id="SSF51338">
    <property type="entry name" value="Composite domain of metallo-dependent hydrolases"/>
    <property type="match status" value="1"/>
</dbReference>
<accession>A0AAN6IIY0</accession>
<organism evidence="2 3">
    <name type="scientific">Exophiala viscosa</name>
    <dbReference type="NCBI Taxonomy" id="2486360"/>
    <lineage>
        <taxon>Eukaryota</taxon>
        <taxon>Fungi</taxon>
        <taxon>Dikarya</taxon>
        <taxon>Ascomycota</taxon>
        <taxon>Pezizomycotina</taxon>
        <taxon>Eurotiomycetes</taxon>
        <taxon>Chaetothyriomycetidae</taxon>
        <taxon>Chaetothyriales</taxon>
        <taxon>Herpotrichiellaceae</taxon>
        <taxon>Exophiala</taxon>
    </lineage>
</organism>
<feature type="domain" description="Amidohydrolase 3" evidence="1">
    <location>
        <begin position="63"/>
        <end position="529"/>
    </location>
</feature>
<sequence>MSPSFSSESLHNSVAYINGRVYTVNKDAAWAEAFIVDPEGNFSAVGTTKDIEARAHNDDLIIFDLRGQFIMPGIHDAHVHMLISGIGMLSHVKLPMGGLNSDTVGEELKKGSCLCKYAHVHQDWLVGTAYQIENFHRESLDKTYPDTPVLIRGGAAHSAYLNTEALKRAGYDIESEKDGQGTRYLRDERGHLTGEMAEMSMSKALTTIPRPNLSHVKRALRDAQYMLHRAGVTSCQEASANSLMLHGLRELEAEGALKINIHPHIVYAPDWLAEESTEALHRLIDDSAFFRSKHVDTRFVKIILDGVPLEPYFSQAGLTENGRVEESKLFILNVHQAVQKYDAIGMTMKIHCTGQGATRLTLDAYEAVRKTNADGPRHEIAHCNGVHDDDYKRFNELNVTAEMSPAFLFVNPLAAASGGLMDWNFPKMLKANAHTTIGSDWGAGELPDLLPCMAGIVESVGFGDKQLGGERICRMLTLAGAEAVGKEKETGSIETGKKANFIAVSEDLSRGDFDKARILTTWFEGEIVYEEH</sequence>
<dbReference type="PANTHER" id="PTHR22642:SF2">
    <property type="entry name" value="PROTEIN LONG AFTER FAR-RED 3"/>
    <property type="match status" value="1"/>
</dbReference>
<dbReference type="Proteomes" id="UP001203852">
    <property type="component" value="Unassembled WGS sequence"/>
</dbReference>
<proteinExistence type="predicted"/>
<dbReference type="Gene3D" id="3.10.310.70">
    <property type="match status" value="1"/>
</dbReference>
<dbReference type="InterPro" id="IPR011059">
    <property type="entry name" value="Metal-dep_hydrolase_composite"/>
</dbReference>
<reference evidence="2" key="1">
    <citation type="journal article" date="2022" name="bioRxiv">
        <title>Deciphering the potential niche of two novel black yeast fungi from a biological soil crust based on their genomes, phenotypes, and melanin regulation.</title>
        <authorList>
            <consortium name="DOE Joint Genome Institute"/>
            <person name="Carr E.C."/>
            <person name="Barton Q."/>
            <person name="Grambo S."/>
            <person name="Sullivan M."/>
            <person name="Renfro C.M."/>
            <person name="Kuo A."/>
            <person name="Pangilinan J."/>
            <person name="Lipzen A."/>
            <person name="Keymanesh K."/>
            <person name="Savage E."/>
            <person name="Barry K."/>
            <person name="Grigoriev I.V."/>
            <person name="Riekhof W.R."/>
            <person name="Harris S.S."/>
        </authorList>
    </citation>
    <scope>NUCLEOTIDE SEQUENCE</scope>
    <source>
        <strain evidence="2">JF 03-4F</strain>
    </source>
</reference>
<dbReference type="InterPro" id="IPR013108">
    <property type="entry name" value="Amidohydro_3"/>
</dbReference>
<dbReference type="SUPFAM" id="SSF51556">
    <property type="entry name" value="Metallo-dependent hydrolases"/>
    <property type="match status" value="1"/>
</dbReference>
<keyword evidence="3" id="KW-1185">Reference proteome</keyword>
<dbReference type="GO" id="GO:0016810">
    <property type="term" value="F:hydrolase activity, acting on carbon-nitrogen (but not peptide) bonds"/>
    <property type="evidence" value="ECO:0007669"/>
    <property type="project" value="InterPro"/>
</dbReference>
<protein>
    <submittedName>
        <fullName evidence="2">Exoenzymes regulatory protein aepA</fullName>
    </submittedName>
</protein>
<evidence type="ECO:0000259" key="1">
    <source>
        <dbReference type="Pfam" id="PF07969"/>
    </source>
</evidence>